<feature type="transmembrane region" description="Helical" evidence="7">
    <location>
        <begin position="6"/>
        <end position="28"/>
    </location>
</feature>
<dbReference type="PANTHER" id="PTHR33508">
    <property type="entry name" value="UPF0056 MEMBRANE PROTEIN YHCE"/>
    <property type="match status" value="1"/>
</dbReference>
<dbReference type="AlphaFoldDB" id="A0A3S9J7L7"/>
<reference evidence="8 9" key="1">
    <citation type="journal article" date="2018" name="Genome Biol. Evol.">
        <title>Partnering With a Pest: Genomes of Hemlock Woolly Adelgid Symbionts Reveal Atypical Nutritional Provisioning Patterns in Dual-Obligate Bacteria.</title>
        <authorList>
            <person name="Weglarz K.M."/>
            <person name="Havill N.P."/>
            <person name="Burke G.R."/>
            <person name="von Dohlen C.D."/>
        </authorList>
    </citation>
    <scope>NUCLEOTIDE SEQUENCE [LARGE SCALE GENOMIC DNA]</scope>
    <source>
        <strain evidence="8">ENA</strain>
    </source>
</reference>
<comment type="subcellular location">
    <subcellularLocation>
        <location evidence="1 7">Cell membrane</location>
        <topology evidence="1 7">Multi-pass membrane protein</topology>
    </subcellularLocation>
</comment>
<gene>
    <name evidence="8" type="ORF">C3B56_00173</name>
</gene>
<keyword evidence="5 7" id="KW-1133">Transmembrane helix</keyword>
<name>A0A3S9J7L7_9ENTR</name>
<comment type="similarity">
    <text evidence="2 7">Belongs to the UPF0056 (MarC) family.</text>
</comment>
<keyword evidence="6 7" id="KW-0472">Membrane</keyword>
<dbReference type="EMBL" id="CP026513">
    <property type="protein sequence ID" value="AZP36280.1"/>
    <property type="molecule type" value="Genomic_DNA"/>
</dbReference>
<dbReference type="Proteomes" id="UP000274458">
    <property type="component" value="Chromosome"/>
</dbReference>
<evidence type="ECO:0000256" key="4">
    <source>
        <dbReference type="ARBA" id="ARBA00022692"/>
    </source>
</evidence>
<feature type="transmembrane region" description="Helical" evidence="7">
    <location>
        <begin position="40"/>
        <end position="65"/>
    </location>
</feature>
<dbReference type="RefSeq" id="WP_126071547.1">
    <property type="nucleotide sequence ID" value="NZ_CP026513.1"/>
</dbReference>
<keyword evidence="9" id="KW-1185">Reference proteome</keyword>
<dbReference type="InterPro" id="IPR002771">
    <property type="entry name" value="Multi_antbiot-R_MarC"/>
</dbReference>
<evidence type="ECO:0000256" key="5">
    <source>
        <dbReference type="ARBA" id="ARBA00022989"/>
    </source>
</evidence>
<dbReference type="PANTHER" id="PTHR33508:SF10">
    <property type="entry name" value="UPF0056 INNER MEMBRANE PROTEIN YHGN"/>
    <property type="match status" value="1"/>
</dbReference>
<evidence type="ECO:0000256" key="7">
    <source>
        <dbReference type="RuleBase" id="RU362048"/>
    </source>
</evidence>
<evidence type="ECO:0000256" key="3">
    <source>
        <dbReference type="ARBA" id="ARBA00022475"/>
    </source>
</evidence>
<evidence type="ECO:0000256" key="1">
    <source>
        <dbReference type="ARBA" id="ARBA00004651"/>
    </source>
</evidence>
<evidence type="ECO:0000256" key="2">
    <source>
        <dbReference type="ARBA" id="ARBA00009784"/>
    </source>
</evidence>
<accession>A0A3S9J7L7</accession>
<evidence type="ECO:0000313" key="8">
    <source>
        <dbReference type="EMBL" id="AZP36280.1"/>
    </source>
</evidence>
<protein>
    <recommendedName>
        <fullName evidence="7">UPF0056 membrane protein</fullName>
    </recommendedName>
</protein>
<proteinExistence type="inferred from homology"/>
<dbReference type="KEGG" id="aade:C3B56_00173"/>
<sequence length="196" mass="22490">MKKIISEIILMILVMDPIGNLPVFISLLKNFKPIRRKIILIREMFISLLLMILFLFIGEHILNLLNLKPETISISGGLILLFISIKMIFPDSKINDNKIIYEEPFLIPLSIPLIVGPSLLATIMILSHNCHYHILHLIFSLFISWLISFIILMLSDTLLIFFGNKGINILEKLVGLILIMLSIQMFLDGIKVWLKI</sequence>
<dbReference type="Pfam" id="PF01914">
    <property type="entry name" value="MarC"/>
    <property type="match status" value="1"/>
</dbReference>
<dbReference type="NCBIfam" id="NF008010">
    <property type="entry name" value="PRK10739.1"/>
    <property type="match status" value="1"/>
</dbReference>
<dbReference type="GO" id="GO:0005886">
    <property type="term" value="C:plasma membrane"/>
    <property type="evidence" value="ECO:0007669"/>
    <property type="project" value="UniProtKB-SubCell"/>
</dbReference>
<keyword evidence="3" id="KW-1003">Cell membrane</keyword>
<feature type="transmembrane region" description="Helical" evidence="7">
    <location>
        <begin position="134"/>
        <end position="161"/>
    </location>
</feature>
<organism evidence="8 9">
    <name type="scientific">Candidatus Annandia adelgestsuga</name>
    <dbReference type="NCBI Taxonomy" id="1302411"/>
    <lineage>
        <taxon>Bacteria</taxon>
        <taxon>Pseudomonadati</taxon>
        <taxon>Pseudomonadota</taxon>
        <taxon>Gammaproteobacteria</taxon>
        <taxon>Enterobacterales</taxon>
        <taxon>Enterobacteriaceae</taxon>
        <taxon>Candidatus Annandia</taxon>
    </lineage>
</organism>
<feature type="transmembrane region" description="Helical" evidence="7">
    <location>
        <begin position="105"/>
        <end position="128"/>
    </location>
</feature>
<feature type="transmembrane region" description="Helical" evidence="7">
    <location>
        <begin position="173"/>
        <end position="194"/>
    </location>
</feature>
<evidence type="ECO:0000313" key="9">
    <source>
        <dbReference type="Proteomes" id="UP000274458"/>
    </source>
</evidence>
<evidence type="ECO:0000256" key="6">
    <source>
        <dbReference type="ARBA" id="ARBA00023136"/>
    </source>
</evidence>
<keyword evidence="4 7" id="KW-0812">Transmembrane</keyword>
<feature type="transmembrane region" description="Helical" evidence="7">
    <location>
        <begin position="71"/>
        <end position="89"/>
    </location>
</feature>
<dbReference type="OrthoDB" id="21094at2"/>